<reference evidence="6 7" key="1">
    <citation type="submission" date="2018-11" db="EMBL/GenBank/DDBJ databases">
        <title>Sequencing the genomes of 1000 actinobacteria strains.</title>
        <authorList>
            <person name="Klenk H.-P."/>
        </authorList>
    </citation>
    <scope>NUCLEOTIDE SEQUENCE [LARGE SCALE GENOMIC DNA]</scope>
    <source>
        <strain evidence="6 7">DSM 15700</strain>
    </source>
</reference>
<keyword evidence="7" id="KW-1185">Reference proteome</keyword>
<dbReference type="Pfam" id="PF09369">
    <property type="entry name" value="MZB"/>
    <property type="match status" value="1"/>
</dbReference>
<evidence type="ECO:0000256" key="3">
    <source>
        <dbReference type="SAM" id="MobiDB-lite"/>
    </source>
</evidence>
<dbReference type="InterPro" id="IPR014001">
    <property type="entry name" value="Helicase_ATP-bd"/>
</dbReference>
<dbReference type="Proteomes" id="UP000280501">
    <property type="component" value="Unassembled WGS sequence"/>
</dbReference>
<evidence type="ECO:0000256" key="2">
    <source>
        <dbReference type="ARBA" id="ARBA00022840"/>
    </source>
</evidence>
<evidence type="ECO:0000259" key="4">
    <source>
        <dbReference type="PROSITE" id="PS51192"/>
    </source>
</evidence>
<dbReference type="PROSITE" id="PS51192">
    <property type="entry name" value="HELICASE_ATP_BIND_1"/>
    <property type="match status" value="1"/>
</dbReference>
<keyword evidence="1" id="KW-0547">Nucleotide-binding</keyword>
<gene>
    <name evidence="6" type="ORF">EDD34_1592</name>
</gene>
<dbReference type="Pfam" id="PF00271">
    <property type="entry name" value="Helicase_C"/>
    <property type="match status" value="1"/>
</dbReference>
<keyword evidence="2" id="KW-0067">ATP-binding</keyword>
<protein>
    <submittedName>
        <fullName evidence="6">ATP-dependent helicase YprA (DUF1998 family)</fullName>
    </submittedName>
</protein>
<evidence type="ECO:0000259" key="5">
    <source>
        <dbReference type="PROSITE" id="PS51194"/>
    </source>
</evidence>
<evidence type="ECO:0000313" key="7">
    <source>
        <dbReference type="Proteomes" id="UP000280501"/>
    </source>
</evidence>
<feature type="region of interest" description="Disordered" evidence="3">
    <location>
        <begin position="273"/>
        <end position="302"/>
    </location>
</feature>
<dbReference type="EMBL" id="RKQZ01000001">
    <property type="protein sequence ID" value="RPF20984.1"/>
    <property type="molecule type" value="Genomic_DNA"/>
</dbReference>
<name>A0A3N4YNP9_9MICO</name>
<keyword evidence="6" id="KW-0378">Hydrolase</keyword>
<dbReference type="GO" id="GO:0006289">
    <property type="term" value="P:nucleotide-excision repair"/>
    <property type="evidence" value="ECO:0007669"/>
    <property type="project" value="TreeGrafter"/>
</dbReference>
<organism evidence="6 7">
    <name type="scientific">Myceligenerans xiligouense</name>
    <dbReference type="NCBI Taxonomy" id="253184"/>
    <lineage>
        <taxon>Bacteria</taxon>
        <taxon>Bacillati</taxon>
        <taxon>Actinomycetota</taxon>
        <taxon>Actinomycetes</taxon>
        <taxon>Micrococcales</taxon>
        <taxon>Promicromonosporaceae</taxon>
        <taxon>Myceligenerans</taxon>
    </lineage>
</organism>
<evidence type="ECO:0000313" key="6">
    <source>
        <dbReference type="EMBL" id="RPF20984.1"/>
    </source>
</evidence>
<dbReference type="PANTHER" id="PTHR47957">
    <property type="entry name" value="ATP-DEPENDENT HELICASE HRQ1"/>
    <property type="match status" value="1"/>
</dbReference>
<dbReference type="InterPro" id="IPR027417">
    <property type="entry name" value="P-loop_NTPase"/>
</dbReference>
<dbReference type="GO" id="GO:0036297">
    <property type="term" value="P:interstrand cross-link repair"/>
    <property type="evidence" value="ECO:0007669"/>
    <property type="project" value="TreeGrafter"/>
</dbReference>
<dbReference type="InterPro" id="IPR011545">
    <property type="entry name" value="DEAD/DEAH_box_helicase_dom"/>
</dbReference>
<dbReference type="InterPro" id="IPR001650">
    <property type="entry name" value="Helicase_C-like"/>
</dbReference>
<dbReference type="PROSITE" id="PS51194">
    <property type="entry name" value="HELICASE_CTER"/>
    <property type="match status" value="1"/>
</dbReference>
<dbReference type="SMART" id="SM00487">
    <property type="entry name" value="DEXDc"/>
    <property type="match status" value="1"/>
</dbReference>
<dbReference type="SMART" id="SM00490">
    <property type="entry name" value="HELICc"/>
    <property type="match status" value="1"/>
</dbReference>
<dbReference type="InterPro" id="IPR018973">
    <property type="entry name" value="MZB"/>
</dbReference>
<dbReference type="OrthoDB" id="3197455at2"/>
<keyword evidence="6" id="KW-0347">Helicase</keyword>
<dbReference type="Gene3D" id="3.40.50.300">
    <property type="entry name" value="P-loop containing nucleotide triphosphate hydrolases"/>
    <property type="match status" value="2"/>
</dbReference>
<dbReference type="RefSeq" id="WP_123814089.1">
    <property type="nucleotide sequence ID" value="NZ_RKQZ01000001.1"/>
</dbReference>
<sequence length="2145" mass="232875">MSELLPITQAESLRANLLEYLGTTFSLADPATRSSLEDFLRSPRNGLFRGPYVRLRLPFRPAEDGWRDALEWYEGFTPYGHQAAAFRRLSGLGADGAARRPEPTLVTTGTGSGKTESFLYPILDHVLRANRQGVKGTKAIILYPMNALANDQAKRLTDLLTGKPALGGVTAALYTGEQEGTARTRVSERGLITDRAIIRDTPPDILLTNYKMLDQLLLREADAPIWSASALSLQYLVLDEFHTYDGAQGTDVAMLLRRLGLALKAHWPSDPAARAAAGLTPDDEARPLGRVTPVATSATLGDRGDPSSMLDFAHTVFGEVFDDGAVVTESRLRLEEWRGTAADEVAARGWRAVDPDTEAVRRLGEALGGWEGDNLPELGKKAPAELARAVLGQLFRIPAGDARPDDPLLLSWQVPDLTGVEPGGLLALAKAHPLVAELITHSQDAIDLEDLAARVLPTVPAPRAQQAVAAVISALSHVRATNGRAALSVDVHLWTRELTRVDRSATSSARFHWGDDGMLAGGDDDETVVHPALYCRHCGRSGWGVVLGPTGSDLDRPDEDPRGRHLRRDDRFRALIHAPAEGQRAEEGEQVEGLWWLLVHERRLVTTLPANHSGDAIPVLTHHTDDSGGKPSVEDDCPSCRQQDGIRFLGSAIATLLSVALSNLFGAPGLNPLEKKALVFTDSVQDAAHRAGFVQARSHVLTLRSLLRQALGDGEADLSELVDRVLAQAGADPARRYRLLPPADADREVYAAFWRSDAKSSAKGTASRRVRLRLALDVLLEHGLRSAVGRTLEATGTAVAEVRVPQELLLRAGRAALDEGQGTLEGFEPDDRAVVAWVRGVLERMRHRGAIDHRWFKRFREQDGNRYPIWGGRPRWEGMPAFPRGTSAPAYPRVGGAQMKDTDLEPVADQRGWYASWTAACLRVDKNSGGALARLLFRQLDRAEVVGHLLTQSGGNTYHLDPHDVVVVPAQNPDLKDGRLCLICSDCGSTTPGTVTVVDQLDGAPCLVARCTGELKRHPVEPNFYRRMYADSDPARIIAREHTGMLDTEVRLAYENAFKAEKPAPDAPNVLVATPTLEMGIDIGDLSTVMLSSLPRTVASYLQRVGRAGRATGNALSLAFVTARGDQLPRFSDPLSVVNGEVRPPATYLDAEEILRRQYVASLADVLARTAGAPHPRTARDALGSSEPGTFLGALIELAEAQAHLDDFMSGFPTISAAVQERLREWATPSSAMTSGENLPSALAARVHDASRAWQNRLETLNHREREIQTSIPGLQTVADSPAASDDDKQALRTAQAALRMVQGQRGALTGEFWVGALEEFGLLPNYTLLDDSVSLEVALSWLDPDSQEFRNERMELVRGSAQALRDFAPGSTFYARGYAIAVDALDLGRGDDAIRTWACCTSCGFTTDVTETAGPSACPRCGKPGIADVAQRIEVVELKRVSSVIRREEATIDDRRDEREQAGWAIRTCADIDPAATSTQWFVEGFGFGARYQRGMTVRWLNLGRSGAQGKPLMLAGEESSVTLFRVCESCGKLDTSTGQNSAAEHRPWCPLRSARQEKARTVALSRTLTTEGLVLRLPASLTLGDDFSLPSLRAVVLLALQLRIGGEPDHLAVATVIDPSPVAGATTDALLLHDIVPGGTGYLAELADPDVVWAMLREALNHLLACPCRDDDRLACERCLLPYAGTREAGRVSRAAAVRYLTSILCGTSRAETEDVPASRPWRTTEDEPAAVDPETQLEQLFRKTLRDRLVDLGATVTEKPGPTGNAWSIGMPGGRQWRLVPQEYLHGARPDFTLYSDLPGVPPTAIFTDGWQFHASPTCSRLADDAEKRQTLRDAGFQVLAFTWDDLATGSAGGHGDKVPWVKPGAGSAALAAAKDELAPKMVEIVTEPPLNLLLDWIQEPELDRRRKLAKWLAILMAPSLRGGMVSSDVPMERIALSGLDGEKMPDGFVFGGTWQHDTLATGVRDVGMGVYEVVVVLDDGADVLGQDHRSAWREWLRLSNLLNFRSEYPTVITTRSRIEGLGAVVGTEAVSAVTADTLPVLEQKLADQLAAAWQPLLGDATDHERAVLEGVADLSRALPVPELSAEVGDGIGLSVTWESLHVTVHHEYLHDDDVAWLREHGWTVVGPDIEQIRRALEEAVA</sequence>
<feature type="domain" description="Helicase ATP-binding" evidence="4">
    <location>
        <begin position="95"/>
        <end position="318"/>
    </location>
</feature>
<feature type="domain" description="Helicase C-terminal" evidence="5">
    <location>
        <begin position="997"/>
        <end position="1155"/>
    </location>
</feature>
<dbReference type="PANTHER" id="PTHR47957:SF3">
    <property type="entry name" value="ATP-DEPENDENT HELICASE HRQ1"/>
    <property type="match status" value="1"/>
</dbReference>
<comment type="caution">
    <text evidence="6">The sequence shown here is derived from an EMBL/GenBank/DDBJ whole genome shotgun (WGS) entry which is preliminary data.</text>
</comment>
<accession>A0A3N4YNP9</accession>
<dbReference type="Pfam" id="PF00270">
    <property type="entry name" value="DEAD"/>
    <property type="match status" value="1"/>
</dbReference>
<evidence type="ECO:0000256" key="1">
    <source>
        <dbReference type="ARBA" id="ARBA00022741"/>
    </source>
</evidence>
<dbReference type="GO" id="GO:0005524">
    <property type="term" value="F:ATP binding"/>
    <property type="evidence" value="ECO:0007669"/>
    <property type="project" value="UniProtKB-KW"/>
</dbReference>
<dbReference type="SUPFAM" id="SSF52540">
    <property type="entry name" value="P-loop containing nucleoside triphosphate hydrolases"/>
    <property type="match status" value="2"/>
</dbReference>
<proteinExistence type="predicted"/>
<dbReference type="GO" id="GO:0003676">
    <property type="term" value="F:nucleic acid binding"/>
    <property type="evidence" value="ECO:0007669"/>
    <property type="project" value="InterPro"/>
</dbReference>
<dbReference type="GO" id="GO:0043138">
    <property type="term" value="F:3'-5' DNA helicase activity"/>
    <property type="evidence" value="ECO:0007669"/>
    <property type="project" value="TreeGrafter"/>
</dbReference>